<dbReference type="AlphaFoldDB" id="A0A1Y1CEM2"/>
<evidence type="ECO:0000256" key="1">
    <source>
        <dbReference type="ARBA" id="ARBA00001933"/>
    </source>
</evidence>
<dbReference type="InterPro" id="IPR015424">
    <property type="entry name" value="PyrdxlP-dep_Trfase"/>
</dbReference>
<dbReference type="Pfam" id="PF00155">
    <property type="entry name" value="Aminotran_1_2"/>
    <property type="match status" value="1"/>
</dbReference>
<keyword evidence="9" id="KW-1185">Reference proteome</keyword>
<evidence type="ECO:0000256" key="6">
    <source>
        <dbReference type="RuleBase" id="RU000481"/>
    </source>
</evidence>
<dbReference type="GO" id="GO:0006520">
    <property type="term" value="P:amino acid metabolic process"/>
    <property type="evidence" value="ECO:0007669"/>
    <property type="project" value="InterPro"/>
</dbReference>
<dbReference type="PANTHER" id="PTHR46383">
    <property type="entry name" value="ASPARTATE AMINOTRANSFERASE"/>
    <property type="match status" value="1"/>
</dbReference>
<dbReference type="GO" id="GO:0030170">
    <property type="term" value="F:pyridoxal phosphate binding"/>
    <property type="evidence" value="ECO:0007669"/>
    <property type="project" value="InterPro"/>
</dbReference>
<dbReference type="InterPro" id="IPR050596">
    <property type="entry name" value="AspAT/PAT-like"/>
</dbReference>
<evidence type="ECO:0000256" key="5">
    <source>
        <dbReference type="ARBA" id="ARBA00022898"/>
    </source>
</evidence>
<dbReference type="Proteomes" id="UP000218267">
    <property type="component" value="Chromosome"/>
</dbReference>
<comment type="similarity">
    <text evidence="2 6">Belongs to the class-I pyridoxal-phosphate-dependent aminotransferase family.</text>
</comment>
<dbReference type="PANTHER" id="PTHR46383:SF1">
    <property type="entry name" value="ASPARTATE AMINOTRANSFERASE"/>
    <property type="match status" value="1"/>
</dbReference>
<accession>A0A1Y1CEM2</accession>
<evidence type="ECO:0000259" key="7">
    <source>
        <dbReference type="Pfam" id="PF00155"/>
    </source>
</evidence>
<evidence type="ECO:0000256" key="4">
    <source>
        <dbReference type="ARBA" id="ARBA00022679"/>
    </source>
</evidence>
<dbReference type="InterPro" id="IPR015422">
    <property type="entry name" value="PyrdxlP-dep_Trfase_small"/>
</dbReference>
<dbReference type="GO" id="GO:0008483">
    <property type="term" value="F:transaminase activity"/>
    <property type="evidence" value="ECO:0007669"/>
    <property type="project" value="UniProtKB-KW"/>
</dbReference>
<comment type="cofactor">
    <cofactor evidence="1 6">
        <name>pyridoxal 5'-phosphate</name>
        <dbReference type="ChEBI" id="CHEBI:597326"/>
    </cofactor>
</comment>
<proteinExistence type="inferred from homology"/>
<reference evidence="9" key="2">
    <citation type="journal article" date="2020" name="Antonie Van Leeuwenhoek">
        <title>Labilibaculum antarcticum sp. nov., a novel facultative anaerobic, psychrotorelant bacterium isolated from marine sediment of Antarctica.</title>
        <authorList>
            <person name="Watanabe M."/>
            <person name="Kojima H."/>
            <person name="Fukui M."/>
        </authorList>
    </citation>
    <scope>NUCLEOTIDE SEQUENCE [LARGE SCALE GENOMIC DNA]</scope>
    <source>
        <strain evidence="9">SPP2</strain>
    </source>
</reference>
<dbReference type="PROSITE" id="PS00105">
    <property type="entry name" value="AA_TRANSFER_CLASS_1"/>
    <property type="match status" value="1"/>
</dbReference>
<reference evidence="8 9" key="1">
    <citation type="journal article" date="2018" name="Mar. Genomics">
        <title>Complete genome sequence of Marinifilaceae bacterium strain SPP2, isolated from the Antarctic marine sediment.</title>
        <authorList>
            <person name="Watanabe M."/>
            <person name="Kojima H."/>
            <person name="Fukui M."/>
        </authorList>
    </citation>
    <scope>NUCLEOTIDE SEQUENCE [LARGE SCALE GENOMIC DNA]</scope>
    <source>
        <strain evidence="8 9">SPP2</strain>
    </source>
</reference>
<protein>
    <recommendedName>
        <fullName evidence="6">Aminotransferase</fullName>
        <ecNumber evidence="6">2.6.1.-</ecNumber>
    </recommendedName>
</protein>
<sequence>MLKVSDRIAGMEVSPTLAMSQKSREMKAQGIDVINLSVGEPDFNTPDHIKKAAQKAIDDNYSHYSPVPGYIELRQAVVNKLKRENNLEYTVDQIVVSNGAKQSITNVILSLINPGDEVIIPSPYWVSYSEIVKLAGGINVFVYAPIEQDFKITPEQLEAAITPKTKAFLFSSPSNPTGSLYSKEELRALADVFVKYPDITILSDEIYEHINYVGAHESIAQFKDIFDRVVVINGVSKGYAMTGWRIGYIAAPLWIAKACNKLQGQMTSGASSIAQIASVAALEGDQSTTIAMREAFRKRRDLALAQLREVPGFETREPNGAFYLFPKVSQLFGKASGTYTINSSTDLSLYLLEDANVATVTGEAFGSPECLRLSYATSEEQMAEAIRRIKASVEKLK</sequence>
<keyword evidence="3 6" id="KW-0032">Aminotransferase</keyword>
<dbReference type="FunFam" id="3.40.640.10:FF:000033">
    <property type="entry name" value="Aspartate aminotransferase"/>
    <property type="match status" value="1"/>
</dbReference>
<dbReference type="PRINTS" id="PR00753">
    <property type="entry name" value="ACCSYNTHASE"/>
</dbReference>
<dbReference type="InterPro" id="IPR004839">
    <property type="entry name" value="Aminotransferase_I/II_large"/>
</dbReference>
<organism evidence="8 9">
    <name type="scientific">Labilibaculum antarcticum</name>
    <dbReference type="NCBI Taxonomy" id="1717717"/>
    <lineage>
        <taxon>Bacteria</taxon>
        <taxon>Pseudomonadati</taxon>
        <taxon>Bacteroidota</taxon>
        <taxon>Bacteroidia</taxon>
        <taxon>Marinilabiliales</taxon>
        <taxon>Marinifilaceae</taxon>
        <taxon>Labilibaculum</taxon>
    </lineage>
</organism>
<dbReference type="CDD" id="cd00609">
    <property type="entry name" value="AAT_like"/>
    <property type="match status" value="1"/>
</dbReference>
<dbReference type="Gene3D" id="3.90.1150.10">
    <property type="entry name" value="Aspartate Aminotransferase, domain 1"/>
    <property type="match status" value="1"/>
</dbReference>
<gene>
    <name evidence="8" type="ORF">ALGA_0365</name>
</gene>
<dbReference type="EC" id="2.6.1.-" evidence="6"/>
<evidence type="ECO:0000256" key="2">
    <source>
        <dbReference type="ARBA" id="ARBA00007441"/>
    </source>
</evidence>
<dbReference type="RefSeq" id="WP_096427682.1">
    <property type="nucleotide sequence ID" value="NZ_AP018042.1"/>
</dbReference>
<dbReference type="EMBL" id="AP018042">
    <property type="protein sequence ID" value="BAX78760.1"/>
    <property type="molecule type" value="Genomic_DNA"/>
</dbReference>
<dbReference type="SUPFAM" id="SSF53383">
    <property type="entry name" value="PLP-dependent transferases"/>
    <property type="match status" value="1"/>
</dbReference>
<dbReference type="Gene3D" id="3.40.640.10">
    <property type="entry name" value="Type I PLP-dependent aspartate aminotransferase-like (Major domain)"/>
    <property type="match status" value="1"/>
</dbReference>
<keyword evidence="5" id="KW-0663">Pyridoxal phosphate</keyword>
<dbReference type="OrthoDB" id="9802328at2"/>
<evidence type="ECO:0000256" key="3">
    <source>
        <dbReference type="ARBA" id="ARBA00022576"/>
    </source>
</evidence>
<dbReference type="InterPro" id="IPR015421">
    <property type="entry name" value="PyrdxlP-dep_Trfase_major"/>
</dbReference>
<feature type="domain" description="Aminotransferase class I/classII large" evidence="7">
    <location>
        <begin position="32"/>
        <end position="389"/>
    </location>
</feature>
<dbReference type="KEGG" id="mbas:ALGA_0365"/>
<evidence type="ECO:0000313" key="8">
    <source>
        <dbReference type="EMBL" id="BAX78760.1"/>
    </source>
</evidence>
<keyword evidence="4 6" id="KW-0808">Transferase</keyword>
<evidence type="ECO:0000313" key="9">
    <source>
        <dbReference type="Proteomes" id="UP000218267"/>
    </source>
</evidence>
<dbReference type="InterPro" id="IPR004838">
    <property type="entry name" value="NHTrfase_class1_PyrdxlP-BS"/>
</dbReference>
<name>A0A1Y1CEM2_9BACT</name>